<organism evidence="2 3">
    <name type="scientific">Bradyrhizobium erythrophlei</name>
    <dbReference type="NCBI Taxonomy" id="1437360"/>
    <lineage>
        <taxon>Bacteria</taxon>
        <taxon>Pseudomonadati</taxon>
        <taxon>Pseudomonadota</taxon>
        <taxon>Alphaproteobacteria</taxon>
        <taxon>Hyphomicrobiales</taxon>
        <taxon>Nitrobacteraceae</taxon>
        <taxon>Bradyrhizobium</taxon>
    </lineage>
</organism>
<accession>A0A1M5R1D4</accession>
<sequence length="364" mass="39893">MASWDFALVEQRFAEAALDPSRWVTALEAVTAATESFGTVLIPNTGGLLPNVPFTEQMGPSADVYFREGWYLRDERNNGFEIMRKRGVVDDLDIISVDRIKTHPYYQEFLAPHRLRWFAGVKVACAEDTWCLSIQRTIDQEPFTTQEKQQLTTLSSRLSASVALARALGASASTGLLEAFEISGTAAILINRLGKAFKLNQTAERVLASDFQISNGNLVSKDLRGSAELNQALRQLLWNSTSGRFSPPVCFPRATGRPLLAYPMRPSSLAANALADCQAIVIFVDLNTVARPSEEVLKSAFRLTEAEARLAARIAAGESLEQITDSLAIAKETGRSRLKSIFAKLGVNRQAELVAVLSSLLGRK</sequence>
<evidence type="ECO:0000259" key="1">
    <source>
        <dbReference type="PROSITE" id="PS50043"/>
    </source>
</evidence>
<keyword evidence="2" id="KW-0238">DNA-binding</keyword>
<evidence type="ECO:0000313" key="3">
    <source>
        <dbReference type="Proteomes" id="UP000189796"/>
    </source>
</evidence>
<dbReference type="InterPro" id="IPR036388">
    <property type="entry name" value="WH-like_DNA-bd_sf"/>
</dbReference>
<dbReference type="Gene3D" id="1.10.10.10">
    <property type="entry name" value="Winged helix-like DNA-binding domain superfamily/Winged helix DNA-binding domain"/>
    <property type="match status" value="1"/>
</dbReference>
<reference evidence="2 3" key="1">
    <citation type="submission" date="2016-11" db="EMBL/GenBank/DDBJ databases">
        <authorList>
            <person name="Jaros S."/>
            <person name="Januszkiewicz K."/>
            <person name="Wedrychowicz H."/>
        </authorList>
    </citation>
    <scope>NUCLEOTIDE SEQUENCE [LARGE SCALE GENOMIC DNA]</scope>
    <source>
        <strain evidence="2 3">GAS138</strain>
    </source>
</reference>
<dbReference type="OrthoDB" id="7444822at2"/>
<dbReference type="EMBL" id="LT670817">
    <property type="protein sequence ID" value="SHH19779.1"/>
    <property type="molecule type" value="Genomic_DNA"/>
</dbReference>
<proteinExistence type="predicted"/>
<dbReference type="GO" id="GO:0006355">
    <property type="term" value="P:regulation of DNA-templated transcription"/>
    <property type="evidence" value="ECO:0007669"/>
    <property type="project" value="InterPro"/>
</dbReference>
<name>A0A1M5R1D4_9BRAD</name>
<dbReference type="InterPro" id="IPR000792">
    <property type="entry name" value="Tscrpt_reg_LuxR_C"/>
</dbReference>
<dbReference type="GO" id="GO:0003677">
    <property type="term" value="F:DNA binding"/>
    <property type="evidence" value="ECO:0007669"/>
    <property type="project" value="UniProtKB-KW"/>
</dbReference>
<dbReference type="PROSITE" id="PS50043">
    <property type="entry name" value="HTH_LUXR_2"/>
    <property type="match status" value="1"/>
</dbReference>
<protein>
    <submittedName>
        <fullName evidence="2">DNA-binding transcriptional regulator, CsgD family</fullName>
    </submittedName>
</protein>
<feature type="domain" description="HTH luxR-type" evidence="1">
    <location>
        <begin position="296"/>
        <end position="361"/>
    </location>
</feature>
<dbReference type="InterPro" id="IPR016032">
    <property type="entry name" value="Sig_transdc_resp-reg_C-effctor"/>
</dbReference>
<evidence type="ECO:0000313" key="2">
    <source>
        <dbReference type="EMBL" id="SHH19779.1"/>
    </source>
</evidence>
<dbReference type="RefSeq" id="WP_079602905.1">
    <property type="nucleotide sequence ID" value="NZ_LT670817.1"/>
</dbReference>
<dbReference type="AlphaFoldDB" id="A0A1M5R1D4"/>
<dbReference type="Proteomes" id="UP000189796">
    <property type="component" value="Chromosome I"/>
</dbReference>
<dbReference type="SUPFAM" id="SSF46894">
    <property type="entry name" value="C-terminal effector domain of the bipartite response regulators"/>
    <property type="match status" value="1"/>
</dbReference>
<dbReference type="SMART" id="SM00421">
    <property type="entry name" value="HTH_LUXR"/>
    <property type="match status" value="1"/>
</dbReference>
<gene>
    <name evidence="2" type="ORF">SAMN05443248_4032</name>
</gene>